<evidence type="ECO:0000313" key="1">
    <source>
        <dbReference type="EMBL" id="KAG5559162.1"/>
    </source>
</evidence>
<evidence type="ECO:0000313" key="2">
    <source>
        <dbReference type="Proteomes" id="UP000823749"/>
    </source>
</evidence>
<sequence>MSQGILIGKSASLAVGVGVGPIEEKCQALATRVAPLITYAFGIVGRVRENKGKRQVRNSLLPPNDNKLDLLHVTDATEAHGLRDVELVKSVSDKPFDLLRPSARHHSLFKAQARNTADPEKGKYTLIRDAEDFQPGTLDKPLPCFGCGIGWFSLSVSQIRHHLHTPLCPSTKAKGKLKWEREITYAFGIVGRVRENKGKRQVRNSLLPPNDNKLDLLHVTDATEAHGLRDVELVKSVSDKPFDLLRPSARHHSLFKAQARNTADPEKGKYTLIRDAEDFQPGTLDKPLPCFGCGIGWFS</sequence>
<dbReference type="AlphaFoldDB" id="A0AAV6L2D4"/>
<comment type="caution">
    <text evidence="1">The sequence shown here is derived from an EMBL/GenBank/DDBJ whole genome shotgun (WGS) entry which is preliminary data.</text>
</comment>
<reference evidence="1" key="1">
    <citation type="submission" date="2020-08" db="EMBL/GenBank/DDBJ databases">
        <title>Plant Genome Project.</title>
        <authorList>
            <person name="Zhang R.-G."/>
        </authorList>
    </citation>
    <scope>NUCLEOTIDE SEQUENCE</scope>
    <source>
        <strain evidence="1">WSP0</strain>
        <tissue evidence="1">Leaf</tissue>
    </source>
</reference>
<keyword evidence="2" id="KW-1185">Reference proteome</keyword>
<dbReference type="Proteomes" id="UP000823749">
    <property type="component" value="Chromosome 3"/>
</dbReference>
<gene>
    <name evidence="1" type="ORF">RHGRI_008920</name>
</gene>
<protein>
    <submittedName>
        <fullName evidence="1">Uncharacterized protein</fullName>
    </submittedName>
</protein>
<dbReference type="PANTHER" id="PTHR46666">
    <property type="entry name" value="60S RIBOSOMAL L18A-LIKE PROTEIN"/>
    <property type="match status" value="1"/>
</dbReference>
<dbReference type="EMBL" id="JACTNZ010000003">
    <property type="protein sequence ID" value="KAG5559162.1"/>
    <property type="molecule type" value="Genomic_DNA"/>
</dbReference>
<dbReference type="PANTHER" id="PTHR46666:SF2">
    <property type="entry name" value="60S RIBOSOMAL L18A-LIKE PROTEIN"/>
    <property type="match status" value="1"/>
</dbReference>
<proteinExistence type="predicted"/>
<name>A0AAV6L2D4_9ERIC</name>
<organism evidence="1 2">
    <name type="scientific">Rhododendron griersonianum</name>
    <dbReference type="NCBI Taxonomy" id="479676"/>
    <lineage>
        <taxon>Eukaryota</taxon>
        <taxon>Viridiplantae</taxon>
        <taxon>Streptophyta</taxon>
        <taxon>Embryophyta</taxon>
        <taxon>Tracheophyta</taxon>
        <taxon>Spermatophyta</taxon>
        <taxon>Magnoliopsida</taxon>
        <taxon>eudicotyledons</taxon>
        <taxon>Gunneridae</taxon>
        <taxon>Pentapetalae</taxon>
        <taxon>asterids</taxon>
        <taxon>Ericales</taxon>
        <taxon>Ericaceae</taxon>
        <taxon>Ericoideae</taxon>
        <taxon>Rhodoreae</taxon>
        <taxon>Rhododendron</taxon>
    </lineage>
</organism>
<accession>A0AAV6L2D4</accession>